<evidence type="ECO:0000313" key="2">
    <source>
        <dbReference type="Proteomes" id="UP000799424"/>
    </source>
</evidence>
<protein>
    <submittedName>
        <fullName evidence="1">Uncharacterized protein</fullName>
    </submittedName>
</protein>
<name>A0A6A7A123_9PLEO</name>
<dbReference type="OrthoDB" id="62952at2759"/>
<organism evidence="1 2">
    <name type="scientific">Ophiobolus disseminans</name>
    <dbReference type="NCBI Taxonomy" id="1469910"/>
    <lineage>
        <taxon>Eukaryota</taxon>
        <taxon>Fungi</taxon>
        <taxon>Dikarya</taxon>
        <taxon>Ascomycota</taxon>
        <taxon>Pezizomycotina</taxon>
        <taxon>Dothideomycetes</taxon>
        <taxon>Pleosporomycetidae</taxon>
        <taxon>Pleosporales</taxon>
        <taxon>Pleosporineae</taxon>
        <taxon>Phaeosphaeriaceae</taxon>
        <taxon>Ophiobolus</taxon>
    </lineage>
</organism>
<dbReference type="EMBL" id="MU006225">
    <property type="protein sequence ID" value="KAF2826961.1"/>
    <property type="molecule type" value="Genomic_DNA"/>
</dbReference>
<evidence type="ECO:0000313" key="1">
    <source>
        <dbReference type="EMBL" id="KAF2826961.1"/>
    </source>
</evidence>
<dbReference type="AlphaFoldDB" id="A0A6A7A123"/>
<accession>A0A6A7A123</accession>
<sequence length="250" mass="28351">MDMLCGSHVMEKLYKDSIFSPENVSSQESSPFITALPTEVRLAIYDFVFSPPYEKSANILPILAIYRKVHSEAIIKTLESTQFHLDGCSGLKFQSKLRVLGDFQQHLRRIDITMPIQKLDAEGGSNPFALTKLPFTSLIIDFENIEHADNWLRENCIYHRFMSALLHTTAPNATGSGTVALHNSIIKKEKRRYNAAFLKPWATKKQLFYMVVCMKTKNLIVKCVDDGKDILCGAFAHFVLFDDSLTILRA</sequence>
<dbReference type="Proteomes" id="UP000799424">
    <property type="component" value="Unassembled WGS sequence"/>
</dbReference>
<gene>
    <name evidence="1" type="ORF">CC86DRAFT_416741</name>
</gene>
<proteinExistence type="predicted"/>
<keyword evidence="2" id="KW-1185">Reference proteome</keyword>
<reference evidence="1" key="1">
    <citation type="journal article" date="2020" name="Stud. Mycol.">
        <title>101 Dothideomycetes genomes: a test case for predicting lifestyles and emergence of pathogens.</title>
        <authorList>
            <person name="Haridas S."/>
            <person name="Albert R."/>
            <person name="Binder M."/>
            <person name="Bloem J."/>
            <person name="Labutti K."/>
            <person name="Salamov A."/>
            <person name="Andreopoulos B."/>
            <person name="Baker S."/>
            <person name="Barry K."/>
            <person name="Bills G."/>
            <person name="Bluhm B."/>
            <person name="Cannon C."/>
            <person name="Castanera R."/>
            <person name="Culley D."/>
            <person name="Daum C."/>
            <person name="Ezra D."/>
            <person name="Gonzalez J."/>
            <person name="Henrissat B."/>
            <person name="Kuo A."/>
            <person name="Liang C."/>
            <person name="Lipzen A."/>
            <person name="Lutzoni F."/>
            <person name="Magnuson J."/>
            <person name="Mondo S."/>
            <person name="Nolan M."/>
            <person name="Ohm R."/>
            <person name="Pangilinan J."/>
            <person name="Park H.-J."/>
            <person name="Ramirez L."/>
            <person name="Alfaro M."/>
            <person name="Sun H."/>
            <person name="Tritt A."/>
            <person name="Yoshinaga Y."/>
            <person name="Zwiers L.-H."/>
            <person name="Turgeon B."/>
            <person name="Goodwin S."/>
            <person name="Spatafora J."/>
            <person name="Crous P."/>
            <person name="Grigoriev I."/>
        </authorList>
    </citation>
    <scope>NUCLEOTIDE SEQUENCE</scope>
    <source>
        <strain evidence="1">CBS 113818</strain>
    </source>
</reference>